<proteinExistence type="predicted"/>
<dbReference type="Gene3D" id="3.40.630.30">
    <property type="match status" value="1"/>
</dbReference>
<dbReference type="InterPro" id="IPR016181">
    <property type="entry name" value="Acyl_CoA_acyltransferase"/>
</dbReference>
<organism evidence="2 3">
    <name type="scientific">Salimicrobium album</name>
    <dbReference type="NCBI Taxonomy" id="50717"/>
    <lineage>
        <taxon>Bacteria</taxon>
        <taxon>Bacillati</taxon>
        <taxon>Bacillota</taxon>
        <taxon>Bacilli</taxon>
        <taxon>Bacillales</taxon>
        <taxon>Bacillaceae</taxon>
        <taxon>Salimicrobium</taxon>
    </lineage>
</organism>
<sequence>MNWFEKLNQYFPIEEMKSQEHMEALLNEKGDLYYKDEGDKHVLMYAEFPTFVFIDYVYVSSSARGEGLGHKLMDRMKEKNKPIILEVEPVDYEDSDTEKRLRFYQREGFSHAQSIGYSRRSLATNEWSQLEILYWSPEDYSEEKTFEQMKQMYKEIHTYKDKKFYGKSYQPVEEVLQLDEERAVDNMIDSLDTKKKV</sequence>
<dbReference type="EMBL" id="FNOS01000001">
    <property type="protein sequence ID" value="SDX45135.1"/>
    <property type="molecule type" value="Genomic_DNA"/>
</dbReference>
<dbReference type="RefSeq" id="WP_093105419.1">
    <property type="nucleotide sequence ID" value="NZ_FNOS01000001.1"/>
</dbReference>
<keyword evidence="3" id="KW-1185">Reference proteome</keyword>
<evidence type="ECO:0000313" key="3">
    <source>
        <dbReference type="Proteomes" id="UP000198647"/>
    </source>
</evidence>
<name>A0A1H3BTU5_9BACI</name>
<accession>A0A1H3BTU5</accession>
<evidence type="ECO:0000259" key="1">
    <source>
        <dbReference type="PROSITE" id="PS51186"/>
    </source>
</evidence>
<protein>
    <submittedName>
        <fullName evidence="2">Acetyltransferase (GNAT) domain-containing protein</fullName>
    </submittedName>
</protein>
<comment type="caution">
    <text evidence="2">The sequence shown here is derived from an EMBL/GenBank/DDBJ whole genome shotgun (WGS) entry which is preliminary data.</text>
</comment>
<dbReference type="PROSITE" id="PS51186">
    <property type="entry name" value="GNAT"/>
    <property type="match status" value="1"/>
</dbReference>
<reference evidence="2 3" key="1">
    <citation type="submission" date="2016-10" db="EMBL/GenBank/DDBJ databases">
        <authorList>
            <person name="Varghese N."/>
            <person name="Submissions S."/>
        </authorList>
    </citation>
    <scope>NUCLEOTIDE SEQUENCE [LARGE SCALE GENOMIC DNA]</scope>
    <source>
        <strain evidence="2 3">DSM 20748</strain>
    </source>
</reference>
<dbReference type="SUPFAM" id="SSF55729">
    <property type="entry name" value="Acyl-CoA N-acyltransferases (Nat)"/>
    <property type="match status" value="1"/>
</dbReference>
<dbReference type="CDD" id="cd04301">
    <property type="entry name" value="NAT_SF"/>
    <property type="match status" value="1"/>
</dbReference>
<dbReference type="Proteomes" id="UP000198647">
    <property type="component" value="Unassembled WGS sequence"/>
</dbReference>
<feature type="domain" description="N-acetyltransferase" evidence="1">
    <location>
        <begin position="1"/>
        <end position="147"/>
    </location>
</feature>
<dbReference type="InterPro" id="IPR000182">
    <property type="entry name" value="GNAT_dom"/>
</dbReference>
<gene>
    <name evidence="2" type="ORF">SAMN04488081_0560</name>
</gene>
<evidence type="ECO:0000313" key="2">
    <source>
        <dbReference type="EMBL" id="SDX45135.1"/>
    </source>
</evidence>
<dbReference type="Pfam" id="PF13508">
    <property type="entry name" value="Acetyltransf_7"/>
    <property type="match status" value="1"/>
</dbReference>